<keyword evidence="2" id="KW-1185">Reference proteome</keyword>
<sequence>MAWIGGLLGQICKFQGIKYTYGSDRVESGHTLKANVVAVKPTHVFNAAGRPNCHTRWVCVQTSKSSTN</sequence>
<dbReference type="Proteomes" id="UP000215914">
    <property type="component" value="Unassembled WGS sequence"/>
</dbReference>
<gene>
    <name evidence="1" type="ORF">HanXRQr2_Chr06g0272001</name>
</gene>
<dbReference type="GO" id="GO:0008831">
    <property type="term" value="F:dTDP-4-dehydrorhamnose reductase activity"/>
    <property type="evidence" value="ECO:0007669"/>
    <property type="project" value="UniProtKB-EC"/>
</dbReference>
<name>A0A9K3IWY3_HELAN</name>
<comment type="caution">
    <text evidence="1">The sequence shown here is derived from an EMBL/GenBank/DDBJ whole genome shotgun (WGS) entry which is preliminary data.</text>
</comment>
<dbReference type="EC" id="1.1.1.133" evidence="1"/>
<protein>
    <submittedName>
        <fullName evidence="1">dTDP-4-dehydrorhamnose reductase</fullName>
        <ecNumber evidence="1">1.1.1.133</ecNumber>
    </submittedName>
</protein>
<keyword evidence="1" id="KW-0560">Oxidoreductase</keyword>
<evidence type="ECO:0000313" key="2">
    <source>
        <dbReference type="Proteomes" id="UP000215914"/>
    </source>
</evidence>
<proteinExistence type="predicted"/>
<dbReference type="AlphaFoldDB" id="A0A9K3IWY3"/>
<accession>A0A9K3IWY3</accession>
<evidence type="ECO:0000313" key="1">
    <source>
        <dbReference type="EMBL" id="KAF5803500.1"/>
    </source>
</evidence>
<organism evidence="1 2">
    <name type="scientific">Helianthus annuus</name>
    <name type="common">Common sunflower</name>
    <dbReference type="NCBI Taxonomy" id="4232"/>
    <lineage>
        <taxon>Eukaryota</taxon>
        <taxon>Viridiplantae</taxon>
        <taxon>Streptophyta</taxon>
        <taxon>Embryophyta</taxon>
        <taxon>Tracheophyta</taxon>
        <taxon>Spermatophyta</taxon>
        <taxon>Magnoliopsida</taxon>
        <taxon>eudicotyledons</taxon>
        <taxon>Gunneridae</taxon>
        <taxon>Pentapetalae</taxon>
        <taxon>asterids</taxon>
        <taxon>campanulids</taxon>
        <taxon>Asterales</taxon>
        <taxon>Asteraceae</taxon>
        <taxon>Asteroideae</taxon>
        <taxon>Heliantheae alliance</taxon>
        <taxon>Heliantheae</taxon>
        <taxon>Helianthus</taxon>
    </lineage>
</organism>
<reference evidence="1" key="1">
    <citation type="journal article" date="2017" name="Nature">
        <title>The sunflower genome provides insights into oil metabolism, flowering and Asterid evolution.</title>
        <authorList>
            <person name="Badouin H."/>
            <person name="Gouzy J."/>
            <person name="Grassa C.J."/>
            <person name="Murat F."/>
            <person name="Staton S.E."/>
            <person name="Cottret L."/>
            <person name="Lelandais-Briere C."/>
            <person name="Owens G.L."/>
            <person name="Carrere S."/>
            <person name="Mayjonade B."/>
            <person name="Legrand L."/>
            <person name="Gill N."/>
            <person name="Kane N.C."/>
            <person name="Bowers J.E."/>
            <person name="Hubner S."/>
            <person name="Bellec A."/>
            <person name="Berard A."/>
            <person name="Berges H."/>
            <person name="Blanchet N."/>
            <person name="Boniface M.C."/>
            <person name="Brunel D."/>
            <person name="Catrice O."/>
            <person name="Chaidir N."/>
            <person name="Claudel C."/>
            <person name="Donnadieu C."/>
            <person name="Faraut T."/>
            <person name="Fievet G."/>
            <person name="Helmstetter N."/>
            <person name="King M."/>
            <person name="Knapp S.J."/>
            <person name="Lai Z."/>
            <person name="Le Paslier M.C."/>
            <person name="Lippi Y."/>
            <person name="Lorenzon L."/>
            <person name="Mandel J.R."/>
            <person name="Marage G."/>
            <person name="Marchand G."/>
            <person name="Marquand E."/>
            <person name="Bret-Mestries E."/>
            <person name="Morien E."/>
            <person name="Nambeesan S."/>
            <person name="Nguyen T."/>
            <person name="Pegot-Espagnet P."/>
            <person name="Pouilly N."/>
            <person name="Raftis F."/>
            <person name="Sallet E."/>
            <person name="Schiex T."/>
            <person name="Thomas J."/>
            <person name="Vandecasteele C."/>
            <person name="Vares D."/>
            <person name="Vear F."/>
            <person name="Vautrin S."/>
            <person name="Crespi M."/>
            <person name="Mangin B."/>
            <person name="Burke J.M."/>
            <person name="Salse J."/>
            <person name="Munos S."/>
            <person name="Vincourt P."/>
            <person name="Rieseberg L.H."/>
            <person name="Langlade N.B."/>
        </authorList>
    </citation>
    <scope>NUCLEOTIDE SEQUENCE</scope>
    <source>
        <tissue evidence="1">Leaves</tissue>
    </source>
</reference>
<dbReference type="EMBL" id="MNCJ02000321">
    <property type="protein sequence ID" value="KAF5803500.1"/>
    <property type="molecule type" value="Genomic_DNA"/>
</dbReference>
<reference evidence="1" key="2">
    <citation type="submission" date="2020-06" db="EMBL/GenBank/DDBJ databases">
        <title>Helianthus annuus Genome sequencing and assembly Release 2.</title>
        <authorList>
            <person name="Gouzy J."/>
            <person name="Langlade N."/>
            <person name="Munos S."/>
        </authorList>
    </citation>
    <scope>NUCLEOTIDE SEQUENCE</scope>
    <source>
        <tissue evidence="1">Leaves</tissue>
    </source>
</reference>
<dbReference type="Gramene" id="mRNA:HanXRQr2_Chr06g0272001">
    <property type="protein sequence ID" value="mRNA:HanXRQr2_Chr06g0272001"/>
    <property type="gene ID" value="HanXRQr2_Chr06g0272001"/>
</dbReference>